<dbReference type="FunFam" id="3.30.160.60:FF:000621">
    <property type="entry name" value="FLT3-interacting zinc finger 1"/>
    <property type="match status" value="1"/>
</dbReference>
<feature type="compositionally biased region" description="Polar residues" evidence="12">
    <location>
        <begin position="460"/>
        <end position="477"/>
    </location>
</feature>
<dbReference type="FunFam" id="3.30.160.60:FF:000030">
    <property type="entry name" value="Zinc finger protein 628"/>
    <property type="match status" value="1"/>
</dbReference>
<dbReference type="PROSITE" id="PS00028">
    <property type="entry name" value="ZINC_FINGER_C2H2_1"/>
    <property type="match status" value="13"/>
</dbReference>
<evidence type="ECO:0000256" key="3">
    <source>
        <dbReference type="ARBA" id="ARBA00022723"/>
    </source>
</evidence>
<feature type="domain" description="C2H2-type" evidence="13">
    <location>
        <begin position="168"/>
        <end position="195"/>
    </location>
</feature>
<feature type="region of interest" description="Disordered" evidence="12">
    <location>
        <begin position="380"/>
        <end position="415"/>
    </location>
</feature>
<sequence length="619" mass="70589">MEKSSGFQLGTTPSPCLRISNSGQKYKAGTQCDWEEGAADGEVLSCDGSPPGEADRADMSILSDQEGDGGGNEEAAPDCSEFILREQASFQSTEARGISPRLALREQHRRFYECESCGRRFSDPSNLRRHRHIHTGRRPYPCETCGATFRQKSQLERHRFVHTGERPFQCAFCPKGFRDSTELRVHYRVHTGERPYNCAECQQTFSRICYLKRHREKHRSLPKPAPGSVPSPSAPTDPASGGFPCTFCSRTFESKKQLELHRRGLHLRTGPSGQRLYECGDCRKRFNNSSNLRKHAVIHTGAKPFRCTVCGQRFRQATHLERHYLIHTGERPFPCPDCGKGFRDTSDLLKHQRVHTGEKPYQCSVCQKRFKHLHNARVHHQRHSVASVPTAEEGTQGVEGTVSPVQAKAKDSPREINSAGTWHINATDTCSRQQRMDQTSSDEETCTTAIQMTEVQCTATTRSTTDGIPSSRVQGTDVTHETSPRSARENEEQPLPEPLECSFCRKAFARISGLRRHSLIHTGHRPFGCHLCGKTFRQLSHLERHKRIHTGERRYHCTTCQKAFRESSDLLRHQQIHTREKCFRCPLCLKTYTQLRYLKMHRLKHGLNQEDEEEEEEEE</sequence>
<protein>
    <submittedName>
        <fullName evidence="15 16">Zinc finger protein 678-like isoform X1</fullName>
    </submittedName>
</protein>
<name>A0A6P7XT01_9AMPH</name>
<dbReference type="PANTHER" id="PTHR24408:SF34">
    <property type="entry name" value="ZINC FINGER PROTEIN 672-RELATED"/>
    <property type="match status" value="1"/>
</dbReference>
<evidence type="ECO:0000256" key="2">
    <source>
        <dbReference type="ARBA" id="ARBA00004123"/>
    </source>
</evidence>
<keyword evidence="7" id="KW-0805">Transcription regulation</keyword>
<evidence type="ECO:0000256" key="7">
    <source>
        <dbReference type="ARBA" id="ARBA00023015"/>
    </source>
</evidence>
<feature type="domain" description="C2H2-type" evidence="13">
    <location>
        <begin position="361"/>
        <end position="384"/>
    </location>
</feature>
<reference evidence="15 16" key="1">
    <citation type="submission" date="2025-04" db="UniProtKB">
        <authorList>
            <consortium name="RefSeq"/>
        </authorList>
    </citation>
    <scope>IDENTIFICATION</scope>
</reference>
<gene>
    <name evidence="15 16" type="primary">LOC115466465</name>
</gene>
<evidence type="ECO:0000313" key="15">
    <source>
        <dbReference type="RefSeq" id="XP_030053564.1"/>
    </source>
</evidence>
<dbReference type="SMART" id="SM00355">
    <property type="entry name" value="ZnF_C2H2"/>
    <property type="match status" value="13"/>
</dbReference>
<dbReference type="FunFam" id="3.30.160.60:FF:000016">
    <property type="entry name" value="zinc finger protein 37 homolog"/>
    <property type="match status" value="1"/>
</dbReference>
<dbReference type="FunFam" id="3.30.160.60:FF:000005">
    <property type="entry name" value="Zinc finger protein 14 homolog"/>
    <property type="match status" value="1"/>
</dbReference>
<feature type="domain" description="C2H2-type" evidence="13">
    <location>
        <begin position="305"/>
        <end position="332"/>
    </location>
</feature>
<feature type="domain" description="C2H2-type" evidence="13">
    <location>
        <begin position="555"/>
        <end position="582"/>
    </location>
</feature>
<feature type="region of interest" description="Disordered" evidence="12">
    <location>
        <begin position="460"/>
        <end position="494"/>
    </location>
</feature>
<dbReference type="Gene3D" id="3.30.160.60">
    <property type="entry name" value="Classic Zinc Finger"/>
    <property type="match status" value="12"/>
</dbReference>
<dbReference type="OrthoDB" id="8113227at2759"/>
<dbReference type="GO" id="GO:0000981">
    <property type="term" value="F:DNA-binding transcription factor activity, RNA polymerase II-specific"/>
    <property type="evidence" value="ECO:0007669"/>
    <property type="project" value="TreeGrafter"/>
</dbReference>
<feature type="compositionally biased region" description="Pro residues" evidence="12">
    <location>
        <begin position="223"/>
        <end position="235"/>
    </location>
</feature>
<keyword evidence="6" id="KW-0862">Zinc</keyword>
<dbReference type="RefSeq" id="XP_030053565.1">
    <property type="nucleotide sequence ID" value="XM_030197705.1"/>
</dbReference>
<evidence type="ECO:0000256" key="1">
    <source>
        <dbReference type="ARBA" id="ARBA00003767"/>
    </source>
</evidence>
<comment type="subcellular location">
    <subcellularLocation>
        <location evidence="2">Nucleus</location>
    </subcellularLocation>
</comment>
<organism evidence="14 15">
    <name type="scientific">Microcaecilia unicolor</name>
    <dbReference type="NCBI Taxonomy" id="1415580"/>
    <lineage>
        <taxon>Eukaryota</taxon>
        <taxon>Metazoa</taxon>
        <taxon>Chordata</taxon>
        <taxon>Craniata</taxon>
        <taxon>Vertebrata</taxon>
        <taxon>Euteleostomi</taxon>
        <taxon>Amphibia</taxon>
        <taxon>Gymnophiona</taxon>
        <taxon>Siphonopidae</taxon>
        <taxon>Microcaecilia</taxon>
    </lineage>
</organism>
<dbReference type="Proteomes" id="UP000515156">
    <property type="component" value="Chromosome 3"/>
</dbReference>
<dbReference type="GeneID" id="115466465"/>
<proteinExistence type="predicted"/>
<dbReference type="PROSITE" id="PS50157">
    <property type="entry name" value="ZINC_FINGER_C2H2_2"/>
    <property type="match status" value="13"/>
</dbReference>
<evidence type="ECO:0000259" key="13">
    <source>
        <dbReference type="PROSITE" id="PS50157"/>
    </source>
</evidence>
<dbReference type="AlphaFoldDB" id="A0A6P7XT01"/>
<dbReference type="GO" id="GO:0008270">
    <property type="term" value="F:zinc ion binding"/>
    <property type="evidence" value="ECO:0007669"/>
    <property type="project" value="UniProtKB-KW"/>
</dbReference>
<feature type="domain" description="C2H2-type" evidence="13">
    <location>
        <begin position="243"/>
        <end position="271"/>
    </location>
</feature>
<keyword evidence="4" id="KW-0677">Repeat</keyword>
<evidence type="ECO:0000313" key="16">
    <source>
        <dbReference type="RefSeq" id="XP_030053565.1"/>
    </source>
</evidence>
<dbReference type="InterPro" id="IPR013087">
    <property type="entry name" value="Znf_C2H2_type"/>
</dbReference>
<feature type="domain" description="C2H2-type" evidence="13">
    <location>
        <begin position="333"/>
        <end position="360"/>
    </location>
</feature>
<dbReference type="GO" id="GO:0043565">
    <property type="term" value="F:sequence-specific DNA binding"/>
    <property type="evidence" value="ECO:0007669"/>
    <property type="project" value="TreeGrafter"/>
</dbReference>
<evidence type="ECO:0000256" key="4">
    <source>
        <dbReference type="ARBA" id="ARBA00022737"/>
    </source>
</evidence>
<dbReference type="FunFam" id="3.30.160.60:FF:000180">
    <property type="entry name" value="Zinc finger protein 689"/>
    <property type="match status" value="1"/>
</dbReference>
<dbReference type="PANTHER" id="PTHR24408">
    <property type="entry name" value="ZINC FINGER PROTEIN"/>
    <property type="match status" value="1"/>
</dbReference>
<feature type="region of interest" description="Disordered" evidence="12">
    <location>
        <begin position="219"/>
        <end position="238"/>
    </location>
</feature>
<feature type="domain" description="C2H2-type" evidence="13">
    <location>
        <begin position="196"/>
        <end position="223"/>
    </location>
</feature>
<feature type="domain" description="C2H2-type" evidence="13">
    <location>
        <begin position="527"/>
        <end position="554"/>
    </location>
</feature>
<keyword evidence="14" id="KW-1185">Reference proteome</keyword>
<dbReference type="FunFam" id="3.30.160.60:FF:000097">
    <property type="entry name" value="Zinc finger protein"/>
    <property type="match status" value="1"/>
</dbReference>
<evidence type="ECO:0000256" key="9">
    <source>
        <dbReference type="ARBA" id="ARBA00023163"/>
    </source>
</evidence>
<feature type="domain" description="C2H2-type" evidence="13">
    <location>
        <begin position="140"/>
        <end position="167"/>
    </location>
</feature>
<dbReference type="InterPro" id="IPR036236">
    <property type="entry name" value="Znf_C2H2_sf"/>
</dbReference>
<accession>A0A6P7XT01</accession>
<evidence type="ECO:0000313" key="14">
    <source>
        <dbReference type="Proteomes" id="UP000515156"/>
    </source>
</evidence>
<keyword evidence="9" id="KW-0804">Transcription</keyword>
<feature type="domain" description="C2H2-type" evidence="13">
    <location>
        <begin position="277"/>
        <end position="304"/>
    </location>
</feature>
<feature type="domain" description="C2H2-type" evidence="13">
    <location>
        <begin position="499"/>
        <end position="526"/>
    </location>
</feature>
<dbReference type="FunFam" id="3.30.160.60:FF:000557">
    <property type="entry name" value="zinc finger and SCAN domain-containing protein 29"/>
    <property type="match status" value="1"/>
</dbReference>
<evidence type="ECO:0000256" key="8">
    <source>
        <dbReference type="ARBA" id="ARBA00023125"/>
    </source>
</evidence>
<feature type="domain" description="C2H2-type" evidence="13">
    <location>
        <begin position="112"/>
        <end position="139"/>
    </location>
</feature>
<comment type="function">
    <text evidence="1">May be involved in transcriptional regulation.</text>
</comment>
<feature type="domain" description="C2H2-type" evidence="13">
    <location>
        <begin position="583"/>
        <end position="610"/>
    </location>
</feature>
<dbReference type="Pfam" id="PF00096">
    <property type="entry name" value="zf-C2H2"/>
    <property type="match status" value="9"/>
</dbReference>
<evidence type="ECO:0000256" key="10">
    <source>
        <dbReference type="ARBA" id="ARBA00023242"/>
    </source>
</evidence>
<evidence type="ECO:0000256" key="12">
    <source>
        <dbReference type="SAM" id="MobiDB-lite"/>
    </source>
</evidence>
<dbReference type="GO" id="GO:0005634">
    <property type="term" value="C:nucleus"/>
    <property type="evidence" value="ECO:0007669"/>
    <property type="project" value="UniProtKB-SubCell"/>
</dbReference>
<dbReference type="SUPFAM" id="SSF57667">
    <property type="entry name" value="beta-beta-alpha zinc fingers"/>
    <property type="match status" value="7"/>
</dbReference>
<evidence type="ECO:0000256" key="11">
    <source>
        <dbReference type="PROSITE-ProRule" id="PRU00042"/>
    </source>
</evidence>
<dbReference type="KEGG" id="muo:115466465"/>
<dbReference type="FunFam" id="3.30.160.60:FF:000688">
    <property type="entry name" value="zinc finger protein 197 isoform X1"/>
    <property type="match status" value="1"/>
</dbReference>
<keyword evidence="5 11" id="KW-0863">Zinc-finger</keyword>
<feature type="compositionally biased region" description="Basic and acidic residues" evidence="12">
    <location>
        <begin position="478"/>
        <end position="491"/>
    </location>
</feature>
<evidence type="ECO:0000256" key="5">
    <source>
        <dbReference type="ARBA" id="ARBA00022771"/>
    </source>
</evidence>
<evidence type="ECO:0000256" key="6">
    <source>
        <dbReference type="ARBA" id="ARBA00022833"/>
    </source>
</evidence>
<keyword evidence="8" id="KW-0238">DNA-binding</keyword>
<keyword evidence="3" id="KW-0479">Metal-binding</keyword>
<keyword evidence="10" id="KW-0539">Nucleus</keyword>
<dbReference type="FunFam" id="3.30.160.60:FF:000446">
    <property type="entry name" value="Zinc finger protein"/>
    <property type="match status" value="2"/>
</dbReference>
<feature type="region of interest" description="Disordered" evidence="12">
    <location>
        <begin position="1"/>
        <end position="22"/>
    </location>
</feature>
<dbReference type="RefSeq" id="XP_030053564.1">
    <property type="nucleotide sequence ID" value="XM_030197704.1"/>
</dbReference>